<keyword evidence="2" id="KW-1185">Reference proteome</keyword>
<evidence type="ECO:0000313" key="1">
    <source>
        <dbReference type="EMBL" id="MPC70952.1"/>
    </source>
</evidence>
<gene>
    <name evidence="1" type="ORF">E2C01_065218</name>
</gene>
<comment type="caution">
    <text evidence="1">The sequence shown here is derived from an EMBL/GenBank/DDBJ whole genome shotgun (WGS) entry which is preliminary data.</text>
</comment>
<sequence length="18" mass="1894">MADREGTSASVAAHQVTY</sequence>
<accession>A0A5B7HI94</accession>
<organism evidence="1 2">
    <name type="scientific">Portunus trituberculatus</name>
    <name type="common">Swimming crab</name>
    <name type="synonym">Neptunus trituberculatus</name>
    <dbReference type="NCBI Taxonomy" id="210409"/>
    <lineage>
        <taxon>Eukaryota</taxon>
        <taxon>Metazoa</taxon>
        <taxon>Ecdysozoa</taxon>
        <taxon>Arthropoda</taxon>
        <taxon>Crustacea</taxon>
        <taxon>Multicrustacea</taxon>
        <taxon>Malacostraca</taxon>
        <taxon>Eumalacostraca</taxon>
        <taxon>Eucarida</taxon>
        <taxon>Decapoda</taxon>
        <taxon>Pleocyemata</taxon>
        <taxon>Brachyura</taxon>
        <taxon>Eubrachyura</taxon>
        <taxon>Portunoidea</taxon>
        <taxon>Portunidae</taxon>
        <taxon>Portuninae</taxon>
        <taxon>Portunus</taxon>
    </lineage>
</organism>
<protein>
    <submittedName>
        <fullName evidence="1">Uncharacterized protein</fullName>
    </submittedName>
</protein>
<dbReference type="AlphaFoldDB" id="A0A5B7HI94"/>
<dbReference type="Proteomes" id="UP000324222">
    <property type="component" value="Unassembled WGS sequence"/>
</dbReference>
<reference evidence="1 2" key="1">
    <citation type="submission" date="2019-05" db="EMBL/GenBank/DDBJ databases">
        <title>Another draft genome of Portunus trituberculatus and its Hox gene families provides insights of decapod evolution.</title>
        <authorList>
            <person name="Jeong J.-H."/>
            <person name="Song I."/>
            <person name="Kim S."/>
            <person name="Choi T."/>
            <person name="Kim D."/>
            <person name="Ryu S."/>
            <person name="Kim W."/>
        </authorList>
    </citation>
    <scope>NUCLEOTIDE SEQUENCE [LARGE SCALE GENOMIC DNA]</scope>
    <source>
        <tissue evidence="1">Muscle</tissue>
    </source>
</reference>
<proteinExistence type="predicted"/>
<evidence type="ECO:0000313" key="2">
    <source>
        <dbReference type="Proteomes" id="UP000324222"/>
    </source>
</evidence>
<name>A0A5B7HI94_PORTR</name>
<dbReference type="EMBL" id="VSRR010032017">
    <property type="protein sequence ID" value="MPC70952.1"/>
    <property type="molecule type" value="Genomic_DNA"/>
</dbReference>